<evidence type="ECO:0000313" key="10">
    <source>
        <dbReference type="Proteomes" id="UP000285469"/>
    </source>
</evidence>
<keyword evidence="5" id="KW-0328">Glycosyltransferase</keyword>
<evidence type="ECO:0000313" key="4">
    <source>
        <dbReference type="EMBL" id="KAB6567226.1"/>
    </source>
</evidence>
<dbReference type="Proteomes" id="UP000462885">
    <property type="component" value="Unassembled WGS sequence"/>
</dbReference>
<dbReference type="DNASU" id="5304403"/>
<dbReference type="SUPFAM" id="SSF53756">
    <property type="entry name" value="UDP-Glycosyltransferase/glycogen phosphorylase"/>
    <property type="match status" value="1"/>
</dbReference>
<keyword evidence="5" id="KW-0808">Transferase</keyword>
<dbReference type="Proteomes" id="UP000285379">
    <property type="component" value="Unassembled WGS sequence"/>
</dbReference>
<evidence type="ECO:0000313" key="7">
    <source>
        <dbReference type="EMBL" id="RGV03962.1"/>
    </source>
</evidence>
<accession>A0A3E5EZS5</accession>
<gene>
    <name evidence="8" type="ORF">DWV70_12690</name>
    <name evidence="7" type="ORF">DWW27_20070</name>
    <name evidence="2" type="ORF">F9Z94_09075</name>
    <name evidence="4" type="ORF">GAY76_20285</name>
    <name evidence="3" type="ORF">GAY98_04540</name>
    <name evidence="6" type="ORF">HUV05_17790</name>
    <name evidence="5" type="ORF">L4X52_19880</name>
</gene>
<evidence type="ECO:0000313" key="9">
    <source>
        <dbReference type="Proteomes" id="UP000285379"/>
    </source>
</evidence>
<reference evidence="2 11" key="3">
    <citation type="submission" date="2019-10" db="EMBL/GenBank/DDBJ databases">
        <title>Genome Sequence and Assembly of iSURF_14.</title>
        <authorList>
            <person name="Wucher B.R."/>
            <person name="Ruoff K.L."/>
            <person name="Price C.E."/>
            <person name="Valls R.R."/>
            <person name="O'Toole G.A."/>
        </authorList>
    </citation>
    <scope>NUCLEOTIDE SEQUENCE [LARGE SCALE GENOMIC DNA]</scope>
    <source>
        <strain evidence="2 11">ANK132K_3B</strain>
    </source>
</reference>
<reference evidence="9 10" key="1">
    <citation type="submission" date="2018-08" db="EMBL/GenBank/DDBJ databases">
        <title>A genome reference for cultivated species of the human gut microbiota.</title>
        <authorList>
            <person name="Zou Y."/>
            <person name="Xue W."/>
            <person name="Luo G."/>
        </authorList>
    </citation>
    <scope>NUCLEOTIDE SEQUENCE [LARGE SCALE GENOMIC DNA]</scope>
    <source>
        <strain evidence="8 10">AF12-25</strain>
        <strain evidence="7 9">AF14-8</strain>
    </source>
</reference>
<reference evidence="12 13" key="2">
    <citation type="journal article" date="2019" name="Nat. Med.">
        <title>A library of human gut bacterial isolates paired with longitudinal multiomics data enables mechanistic microbiome research.</title>
        <authorList>
            <person name="Poyet M."/>
            <person name="Groussin M."/>
            <person name="Gibbons S.M."/>
            <person name="Avila-Pacheco J."/>
            <person name="Jiang X."/>
            <person name="Kearney S.M."/>
            <person name="Perrotta A.R."/>
            <person name="Berdy B."/>
            <person name="Zhao S."/>
            <person name="Lieberman T.D."/>
            <person name="Swanson P.K."/>
            <person name="Smith M."/>
            <person name="Roesemann S."/>
            <person name="Alexander J.E."/>
            <person name="Rich S.A."/>
            <person name="Livny J."/>
            <person name="Vlamakis H."/>
            <person name="Clish C."/>
            <person name="Bullock K."/>
            <person name="Deik A."/>
            <person name="Scott J."/>
            <person name="Pierce K.A."/>
            <person name="Xavier R.J."/>
            <person name="Alm E.J."/>
        </authorList>
    </citation>
    <scope>NUCLEOTIDE SEQUENCE [LARGE SCALE GENOMIC DNA]</scope>
    <source>
        <strain evidence="4 12">BIOML-A110</strain>
        <strain evidence="3 13">BIOML-A122</strain>
    </source>
</reference>
<dbReference type="PANTHER" id="PTHR45947:SF3">
    <property type="entry name" value="SULFOQUINOVOSYL TRANSFERASE SQD2"/>
    <property type="match status" value="1"/>
</dbReference>
<dbReference type="Proteomes" id="UP000462922">
    <property type="component" value="Unassembled WGS sequence"/>
</dbReference>
<dbReference type="EMBL" id="JABWDJ010000098">
    <property type="protein sequence ID" value="NVB75344.1"/>
    <property type="molecule type" value="Genomic_DNA"/>
</dbReference>
<dbReference type="Gene3D" id="3.40.50.2000">
    <property type="entry name" value="Glycogen Phosphorylase B"/>
    <property type="match status" value="2"/>
</dbReference>
<proteinExistence type="predicted"/>
<name>A0A3E5EZS5_PHOVU</name>
<dbReference type="EMBL" id="QRYT01000067">
    <property type="protein sequence ID" value="RGV03962.1"/>
    <property type="molecule type" value="Genomic_DNA"/>
</dbReference>
<sequence>MTRILVENLNGLDLGGITTHIFNYISVLQRSSDYKIDIVVTVQENNDVIDKFKSLGCGIIHLPHRQKQLFRYIMALCRIMYKGSYDIVHIHGNSATAVLELQIAKWLGIKARIIHNHSSCCQHKILNKLLLPGYRRSFTQAIACSIEAGEWLYGETQFTILRNAIKVEPFIFNVDKRKTMRCVFGFKDDEYVVGHIGIFMEAKNHSFLIEVFAKYHALQPKSKLLLIGDGELRHLVEAAIDKNKVNDCVILAGLRSDIPELLQAMDIFLFPSIYEGMPLSVVEAQASGLPCIISDAVTKMVNIGEDVIQLPLSKGADYWAEYLGNVKYELSRQERCERNTELITKAGYNIETEAENLMRIYKNL</sequence>
<reference evidence="5" key="6">
    <citation type="submission" date="2022-01" db="EMBL/GenBank/DDBJ databases">
        <authorList>
            <person name="Mingchao X."/>
        </authorList>
    </citation>
    <scope>NUCLEOTIDE SEQUENCE</scope>
    <source>
        <strain evidence="5">Bv4372</strain>
    </source>
</reference>
<evidence type="ECO:0000313" key="5">
    <source>
        <dbReference type="EMBL" id="MCG0342217.1"/>
    </source>
</evidence>
<evidence type="ECO:0000313" key="11">
    <source>
        <dbReference type="Proteomes" id="UP000462885"/>
    </source>
</evidence>
<organism evidence="5 15">
    <name type="scientific">Phocaeicola vulgatus</name>
    <name type="common">Bacteroides vulgatus</name>
    <dbReference type="NCBI Taxonomy" id="821"/>
    <lineage>
        <taxon>Bacteria</taxon>
        <taxon>Pseudomonadati</taxon>
        <taxon>Bacteroidota</taxon>
        <taxon>Bacteroidia</taxon>
        <taxon>Bacteroidales</taxon>
        <taxon>Bacteroidaceae</taxon>
        <taxon>Phocaeicola</taxon>
    </lineage>
</organism>
<evidence type="ECO:0000313" key="6">
    <source>
        <dbReference type="EMBL" id="NVB75344.1"/>
    </source>
</evidence>
<evidence type="ECO:0000259" key="1">
    <source>
        <dbReference type="Pfam" id="PF00534"/>
    </source>
</evidence>
<dbReference type="InterPro" id="IPR050194">
    <property type="entry name" value="Glycosyltransferase_grp1"/>
</dbReference>
<dbReference type="Proteomes" id="UP000469427">
    <property type="component" value="Unassembled WGS sequence"/>
</dbReference>
<dbReference type="Proteomes" id="UP000524321">
    <property type="component" value="Unassembled WGS sequence"/>
</dbReference>
<evidence type="ECO:0000313" key="8">
    <source>
        <dbReference type="EMBL" id="RGW47087.1"/>
    </source>
</evidence>
<dbReference type="PANTHER" id="PTHR45947">
    <property type="entry name" value="SULFOQUINOVOSYL TRANSFERASE SQD2"/>
    <property type="match status" value="1"/>
</dbReference>
<evidence type="ECO:0000313" key="2">
    <source>
        <dbReference type="EMBL" id="KAB5438081.1"/>
    </source>
</evidence>
<feature type="domain" description="Glycosyl transferase family 1" evidence="1">
    <location>
        <begin position="179"/>
        <end position="296"/>
    </location>
</feature>
<dbReference type="GO" id="GO:0016757">
    <property type="term" value="F:glycosyltransferase activity"/>
    <property type="evidence" value="ECO:0007669"/>
    <property type="project" value="UniProtKB-KW"/>
</dbReference>
<evidence type="ECO:0000313" key="15">
    <source>
        <dbReference type="Proteomes" id="UP001201179"/>
    </source>
</evidence>
<protein>
    <submittedName>
        <fullName evidence="2 5">Glycosyltransferase</fullName>
        <ecNumber evidence="5">2.4.-.-</ecNumber>
    </submittedName>
</protein>
<dbReference type="Proteomes" id="UP000285469">
    <property type="component" value="Unassembled WGS sequence"/>
</dbReference>
<dbReference type="Pfam" id="PF00534">
    <property type="entry name" value="Glycos_transf_1"/>
    <property type="match status" value="1"/>
</dbReference>
<dbReference type="OMA" id="VPVRICH"/>
<comment type="caution">
    <text evidence="5">The sequence shown here is derived from an EMBL/GenBank/DDBJ whole genome shotgun (WGS) entry which is preliminary data.</text>
</comment>
<evidence type="ECO:0000313" key="13">
    <source>
        <dbReference type="Proteomes" id="UP000469427"/>
    </source>
</evidence>
<dbReference type="EMBL" id="JAKKWZ010000055">
    <property type="protein sequence ID" value="MCG0342217.1"/>
    <property type="molecule type" value="Genomic_DNA"/>
</dbReference>
<dbReference type="EMBL" id="QSAI01000022">
    <property type="protein sequence ID" value="RGW47087.1"/>
    <property type="molecule type" value="Genomic_DNA"/>
</dbReference>
<dbReference type="InterPro" id="IPR001296">
    <property type="entry name" value="Glyco_trans_1"/>
</dbReference>
<dbReference type="RefSeq" id="WP_012055719.1">
    <property type="nucleotide sequence ID" value="NZ_CAXTBE010000021.1"/>
</dbReference>
<evidence type="ECO:0000313" key="12">
    <source>
        <dbReference type="Proteomes" id="UP000462922"/>
    </source>
</evidence>
<dbReference type="GeneID" id="5304403"/>
<dbReference type="EMBL" id="WDBI01000005">
    <property type="protein sequence ID" value="KAB6528978.1"/>
    <property type="molecule type" value="Genomic_DNA"/>
</dbReference>
<dbReference type="Proteomes" id="UP001201179">
    <property type="component" value="Unassembled WGS sequence"/>
</dbReference>
<reference evidence="6 14" key="5">
    <citation type="submission" date="2020-07" db="EMBL/GenBank/DDBJ databases">
        <title>Bacterial metabolism rescues the inhibition of intestinal drug absorption by food and drug additives.</title>
        <authorList>
            <person name="Zou L."/>
            <person name="Spanogiannopoulos P."/>
            <person name="Chien H.-C."/>
            <person name="Pieper L.M."/>
            <person name="Cai W."/>
            <person name="Khuri N."/>
            <person name="Pottel J."/>
            <person name="Vora B."/>
            <person name="Ni Z."/>
            <person name="Tsakalozou E."/>
            <person name="Zhang W."/>
            <person name="Shoichet B.K."/>
            <person name="Giacomini K.M."/>
            <person name="Turnbaugh P.J."/>
        </authorList>
    </citation>
    <scope>NUCLEOTIDE SEQUENCE [LARGE SCALE GENOMIC DNA]</scope>
    <source>
        <strain evidence="6 14">B33</strain>
    </source>
</reference>
<evidence type="ECO:0000313" key="3">
    <source>
        <dbReference type="EMBL" id="KAB6528978.1"/>
    </source>
</evidence>
<evidence type="ECO:0000313" key="14">
    <source>
        <dbReference type="Proteomes" id="UP000524321"/>
    </source>
</evidence>
<dbReference type="EMBL" id="WDAX01000073">
    <property type="protein sequence ID" value="KAB6567226.1"/>
    <property type="molecule type" value="Genomic_DNA"/>
</dbReference>
<reference evidence="6 14" key="4">
    <citation type="submission" date="2020-04" db="EMBL/GenBank/DDBJ databases">
        <authorList>
            <person name="Pieper L."/>
        </authorList>
    </citation>
    <scope>NUCLEOTIDE SEQUENCE [LARGE SCALE GENOMIC DNA]</scope>
    <source>
        <strain evidence="6 14">B33</strain>
    </source>
</reference>
<dbReference type="EMBL" id="WCIF01000009">
    <property type="protein sequence ID" value="KAB5438081.1"/>
    <property type="molecule type" value="Genomic_DNA"/>
</dbReference>
<dbReference type="EC" id="2.4.-.-" evidence="5"/>
<dbReference type="AlphaFoldDB" id="A0A3E5EZS5"/>